<proteinExistence type="predicted"/>
<keyword evidence="2" id="KW-1185">Reference proteome</keyword>
<organism evidence="1 2">
    <name type="scientific">Marasmius crinis-equi</name>
    <dbReference type="NCBI Taxonomy" id="585013"/>
    <lineage>
        <taxon>Eukaryota</taxon>
        <taxon>Fungi</taxon>
        <taxon>Dikarya</taxon>
        <taxon>Basidiomycota</taxon>
        <taxon>Agaricomycotina</taxon>
        <taxon>Agaricomycetes</taxon>
        <taxon>Agaricomycetidae</taxon>
        <taxon>Agaricales</taxon>
        <taxon>Marasmiineae</taxon>
        <taxon>Marasmiaceae</taxon>
        <taxon>Marasmius</taxon>
    </lineage>
</organism>
<comment type="caution">
    <text evidence="1">The sequence shown here is derived from an EMBL/GenBank/DDBJ whole genome shotgun (WGS) entry which is preliminary data.</text>
</comment>
<feature type="non-terminal residue" evidence="1">
    <location>
        <position position="1"/>
    </location>
</feature>
<sequence>SSTPALEAFSGSVQYLIIYDTQLINTEEFLGINALSSRARIFLSERFNNKTNLPSYDLQTPLKPSPRKYVRWCM</sequence>
<dbReference type="EMBL" id="JBAHYK010000287">
    <property type="protein sequence ID" value="KAL0575633.1"/>
    <property type="molecule type" value="Genomic_DNA"/>
</dbReference>
<dbReference type="Proteomes" id="UP001465976">
    <property type="component" value="Unassembled WGS sequence"/>
</dbReference>
<protein>
    <submittedName>
        <fullName evidence="1">Uncharacterized protein</fullName>
    </submittedName>
</protein>
<name>A0ABR3FK05_9AGAR</name>
<evidence type="ECO:0000313" key="1">
    <source>
        <dbReference type="EMBL" id="KAL0575633.1"/>
    </source>
</evidence>
<reference evidence="1 2" key="1">
    <citation type="submission" date="2024-02" db="EMBL/GenBank/DDBJ databases">
        <title>A draft genome for the cacao thread blight pathogen Marasmius crinis-equi.</title>
        <authorList>
            <person name="Cohen S.P."/>
            <person name="Baruah I.K."/>
            <person name="Amoako-Attah I."/>
            <person name="Bukari Y."/>
            <person name="Meinhardt L.W."/>
            <person name="Bailey B.A."/>
        </authorList>
    </citation>
    <scope>NUCLEOTIDE SEQUENCE [LARGE SCALE GENOMIC DNA]</scope>
    <source>
        <strain evidence="1 2">GH-76</strain>
    </source>
</reference>
<gene>
    <name evidence="1" type="ORF">V5O48_006336</name>
</gene>
<evidence type="ECO:0000313" key="2">
    <source>
        <dbReference type="Proteomes" id="UP001465976"/>
    </source>
</evidence>
<accession>A0ABR3FK05</accession>